<evidence type="ECO:0000313" key="3">
    <source>
        <dbReference type="Proteomes" id="UP000620127"/>
    </source>
</evidence>
<feature type="transmembrane region" description="Helical" evidence="1">
    <location>
        <begin position="70"/>
        <end position="88"/>
    </location>
</feature>
<sequence>MSAIFAFVAIAAGFFVILLLADLLADALVVAALFRGLIAFAGVAFAFSGAASFIVLAAGFAVLAIGLVGTFDVALTTVFAAGLTLAFVDTLADFFVAVVLVVLFVTTDVSFFAGFFIALAIESNQPKLKSYLKFKKIKHCYQSTLRNRTIIQKSNSTFLSIGVLGYSEEHMLT</sequence>
<evidence type="ECO:0000256" key="1">
    <source>
        <dbReference type="SAM" id="Phobius"/>
    </source>
</evidence>
<gene>
    <name evidence="2" type="ORF">GCM10011282_20350</name>
</gene>
<protein>
    <submittedName>
        <fullName evidence="2">Uncharacterized protein</fullName>
    </submittedName>
</protein>
<keyword evidence="1" id="KW-0472">Membrane</keyword>
<feature type="transmembrane region" description="Helical" evidence="1">
    <location>
        <begin position="37"/>
        <end position="63"/>
    </location>
</feature>
<dbReference type="Proteomes" id="UP000620127">
    <property type="component" value="Unassembled WGS sequence"/>
</dbReference>
<feature type="transmembrane region" description="Helical" evidence="1">
    <location>
        <begin position="94"/>
        <end position="121"/>
    </location>
</feature>
<organism evidence="2 3">
    <name type="scientific">Undibacterium macrobrachii</name>
    <dbReference type="NCBI Taxonomy" id="1119058"/>
    <lineage>
        <taxon>Bacteria</taxon>
        <taxon>Pseudomonadati</taxon>
        <taxon>Pseudomonadota</taxon>
        <taxon>Betaproteobacteria</taxon>
        <taxon>Burkholderiales</taxon>
        <taxon>Oxalobacteraceae</taxon>
        <taxon>Undibacterium</taxon>
    </lineage>
</organism>
<reference evidence="3" key="1">
    <citation type="journal article" date="2019" name="Int. J. Syst. Evol. Microbiol.">
        <title>The Global Catalogue of Microorganisms (GCM) 10K type strain sequencing project: providing services to taxonomists for standard genome sequencing and annotation.</title>
        <authorList>
            <consortium name="The Broad Institute Genomics Platform"/>
            <consortium name="The Broad Institute Genome Sequencing Center for Infectious Disease"/>
            <person name="Wu L."/>
            <person name="Ma J."/>
        </authorList>
    </citation>
    <scope>NUCLEOTIDE SEQUENCE [LARGE SCALE GENOMIC DNA]</scope>
    <source>
        <strain evidence="3">KCTC 23916</strain>
    </source>
</reference>
<proteinExistence type="predicted"/>
<accession>A0ABQ2XFG0</accession>
<dbReference type="EMBL" id="BMYT01000003">
    <property type="protein sequence ID" value="GGX14157.1"/>
    <property type="molecule type" value="Genomic_DNA"/>
</dbReference>
<keyword evidence="1" id="KW-0812">Transmembrane</keyword>
<keyword evidence="1" id="KW-1133">Transmembrane helix</keyword>
<name>A0ABQ2XFG0_9BURK</name>
<evidence type="ECO:0000313" key="2">
    <source>
        <dbReference type="EMBL" id="GGX14157.1"/>
    </source>
</evidence>
<comment type="caution">
    <text evidence="2">The sequence shown here is derived from an EMBL/GenBank/DDBJ whole genome shotgun (WGS) entry which is preliminary data.</text>
</comment>
<keyword evidence="3" id="KW-1185">Reference proteome</keyword>